<gene>
    <name evidence="1" type="ORF">AchV4_0035</name>
</gene>
<protein>
    <submittedName>
        <fullName evidence="1">Uncharacterized protein</fullName>
    </submittedName>
</protein>
<evidence type="ECO:0000313" key="1">
    <source>
        <dbReference type="EMBL" id="QPZ53303.1"/>
    </source>
</evidence>
<accession>A0A7T3PGZ2</accession>
<name>A0A7T3PGZ2_9CAUD</name>
<keyword evidence="2" id="KW-1185">Reference proteome</keyword>
<sequence length="76" mass="8737">MKDFDVWVQYRIDHTEKVATIKSGTAAEAFGIWRESRSDIHRVESKPRQPYHLVTFAGQNGRLYSRRVTVKEAGSA</sequence>
<organism evidence="1 2">
    <name type="scientific">Achromobacter phage vB_AchrS_AchV4</name>
    <dbReference type="NCBI Taxonomy" id="2796514"/>
    <lineage>
        <taxon>Viruses</taxon>
        <taxon>Duplodnaviria</taxon>
        <taxon>Heunggongvirae</taxon>
        <taxon>Uroviricota</taxon>
        <taxon>Caudoviricetes</taxon>
        <taxon>Casjensviridae</taxon>
        <taxon>Gediminasvirus</taxon>
        <taxon>Gediminasvirus AchV4</taxon>
    </lineage>
</organism>
<dbReference type="EMBL" id="MW269554">
    <property type="protein sequence ID" value="QPZ53303.1"/>
    <property type="molecule type" value="Genomic_DNA"/>
</dbReference>
<evidence type="ECO:0000313" key="2">
    <source>
        <dbReference type="Proteomes" id="UP000595170"/>
    </source>
</evidence>
<proteinExistence type="predicted"/>
<reference evidence="1 2" key="1">
    <citation type="submission" date="2020-11" db="EMBL/GenBank/DDBJ databases">
        <title>Complete Genome Sequence of Achromobacter phage vB_AchrS_AchV4.</title>
        <authorList>
            <person name="Kaliniene L."/>
            <person name="Noreika A."/>
            <person name="Meskys R."/>
        </authorList>
    </citation>
    <scope>NUCLEOTIDE SEQUENCE [LARGE SCALE GENOMIC DNA]</scope>
</reference>
<dbReference type="Proteomes" id="UP000595170">
    <property type="component" value="Segment"/>
</dbReference>